<evidence type="ECO:0000256" key="5">
    <source>
        <dbReference type="ARBA" id="ARBA00022679"/>
    </source>
</evidence>
<dbReference type="PANTHER" id="PTHR21451:SF0">
    <property type="entry name" value="HISTONE-LYSINE N-METHYLTRANSFERASE, H3 LYSINE-79 SPECIFIC"/>
    <property type="match status" value="1"/>
</dbReference>
<dbReference type="InterPro" id="IPR030445">
    <property type="entry name" value="H3-K79_meTrfase"/>
</dbReference>
<dbReference type="Gene3D" id="3.40.50.150">
    <property type="entry name" value="Vaccinia Virus protein VP39"/>
    <property type="match status" value="1"/>
</dbReference>
<evidence type="ECO:0000256" key="9">
    <source>
        <dbReference type="ARBA" id="ARBA00029821"/>
    </source>
</evidence>
<comment type="subcellular location">
    <subcellularLocation>
        <location evidence="1 11">Nucleus</location>
    </subcellularLocation>
</comment>
<reference evidence="13 14" key="1">
    <citation type="journal article" date="2016" name="Proc. Natl. Acad. Sci. U.S.A.">
        <title>Comparative genomics of biotechnologically important yeasts.</title>
        <authorList>
            <person name="Riley R."/>
            <person name="Haridas S."/>
            <person name="Wolfe K.H."/>
            <person name="Lopes M.R."/>
            <person name="Hittinger C.T."/>
            <person name="Goeker M."/>
            <person name="Salamov A.A."/>
            <person name="Wisecaver J.H."/>
            <person name="Long T.M."/>
            <person name="Calvey C.H."/>
            <person name="Aerts A.L."/>
            <person name="Barry K.W."/>
            <person name="Choi C."/>
            <person name="Clum A."/>
            <person name="Coughlan A.Y."/>
            <person name="Deshpande S."/>
            <person name="Douglass A.P."/>
            <person name="Hanson S.J."/>
            <person name="Klenk H.-P."/>
            <person name="LaButti K.M."/>
            <person name="Lapidus A."/>
            <person name="Lindquist E.A."/>
            <person name="Lipzen A.M."/>
            <person name="Meier-Kolthoff J.P."/>
            <person name="Ohm R.A."/>
            <person name="Otillar R.P."/>
            <person name="Pangilinan J.L."/>
            <person name="Peng Y."/>
            <person name="Rokas A."/>
            <person name="Rosa C.A."/>
            <person name="Scheuner C."/>
            <person name="Sibirny A.A."/>
            <person name="Slot J.C."/>
            <person name="Stielow J.B."/>
            <person name="Sun H."/>
            <person name="Kurtzman C.P."/>
            <person name="Blackwell M."/>
            <person name="Grigoriev I.V."/>
            <person name="Jeffries T.W."/>
        </authorList>
    </citation>
    <scope>NUCLEOTIDE SEQUENCE [LARGE SCALE GENOMIC DNA]</scope>
    <source>
        <strain evidence="13 14">NRRL Y-11557</strain>
    </source>
</reference>
<evidence type="ECO:0000256" key="8">
    <source>
        <dbReference type="ARBA" id="ARBA00023242"/>
    </source>
</evidence>
<evidence type="ECO:0000256" key="10">
    <source>
        <dbReference type="ARBA" id="ARBA00047770"/>
    </source>
</evidence>
<dbReference type="EC" id="2.1.1.360" evidence="2 11"/>
<accession>A0A1E3PZX8</accession>
<dbReference type="EMBL" id="KV454300">
    <property type="protein sequence ID" value="ODQ70347.1"/>
    <property type="molecule type" value="Genomic_DNA"/>
</dbReference>
<gene>
    <name evidence="13" type="ORF">LIPSTDRAFT_106915</name>
</gene>
<dbReference type="GO" id="GO:0005634">
    <property type="term" value="C:nucleus"/>
    <property type="evidence" value="ECO:0007669"/>
    <property type="project" value="UniProtKB-SubCell"/>
</dbReference>
<dbReference type="OrthoDB" id="443402at2759"/>
<comment type="miscellaneous">
    <text evidence="11">In contrast to other lysine histone methyltransferases, it does not contain a SET domain, suggesting the existence of another mechanism for methylation of lysine residues of histones.</text>
</comment>
<dbReference type="GO" id="GO:0032259">
    <property type="term" value="P:methylation"/>
    <property type="evidence" value="ECO:0007669"/>
    <property type="project" value="UniProtKB-KW"/>
</dbReference>
<sequence length="229" mass="25616">MATVAHEILSHIYSRIVSPQVKELRKYTAFSNNVYGELLPTFVSRIFKELELSSHQVFFDLGSGVGNCVLQAALETGCESYGCEIMENAAELADKQAVEFQERLKLWGIKAGSVTLITGDFLKIEEIGEILKKTNLVLVNNYAFDAELNGNLVNMFLDLREGTKIVSLKSFVPPGHNITAHNVESPINLLKVDEREFFTGSVSWTDAPGKYYISTIDRSRITKFLNSQE</sequence>
<dbReference type="Pfam" id="PF08123">
    <property type="entry name" value="DOT1"/>
    <property type="match status" value="1"/>
</dbReference>
<keyword evidence="8 11" id="KW-0539">Nucleus</keyword>
<evidence type="ECO:0000256" key="1">
    <source>
        <dbReference type="ARBA" id="ARBA00004123"/>
    </source>
</evidence>
<evidence type="ECO:0000259" key="12">
    <source>
        <dbReference type="PROSITE" id="PS51569"/>
    </source>
</evidence>
<dbReference type="FunFam" id="3.40.50.150:FF:000033">
    <property type="entry name" value="Histone-lysine N-methyltransferase, H3 lysine-79 specific"/>
    <property type="match status" value="1"/>
</dbReference>
<dbReference type="Proteomes" id="UP000094385">
    <property type="component" value="Unassembled WGS sequence"/>
</dbReference>
<dbReference type="PROSITE" id="PS51569">
    <property type="entry name" value="DOT1"/>
    <property type="match status" value="1"/>
</dbReference>
<dbReference type="InterPro" id="IPR029063">
    <property type="entry name" value="SAM-dependent_MTases_sf"/>
</dbReference>
<protein>
    <recommendedName>
        <fullName evidence="3 11">Histone-lysine N-methyltransferase, H3 lysine-79 specific</fullName>
        <ecNumber evidence="2 11">2.1.1.360</ecNumber>
    </recommendedName>
    <alternativeName>
        <fullName evidence="9 11">Histone H3-K79 methyltransferase</fullName>
    </alternativeName>
</protein>
<evidence type="ECO:0000256" key="2">
    <source>
        <dbReference type="ARBA" id="ARBA00012190"/>
    </source>
</evidence>
<keyword evidence="7 11" id="KW-0156">Chromatin regulator</keyword>
<dbReference type="SUPFAM" id="SSF53335">
    <property type="entry name" value="S-adenosyl-L-methionine-dependent methyltransferases"/>
    <property type="match status" value="1"/>
</dbReference>
<proteinExistence type="inferred from homology"/>
<comment type="activity regulation">
    <text evidence="11">Ubiquitination of histone H2B to form H2BK123ub1 is required for efficient DOT1 methyltransferase activity on histone H3.</text>
</comment>
<evidence type="ECO:0000256" key="3">
    <source>
        <dbReference type="ARBA" id="ARBA00020987"/>
    </source>
</evidence>
<keyword evidence="6 11" id="KW-0949">S-adenosyl-L-methionine</keyword>
<evidence type="ECO:0000256" key="4">
    <source>
        <dbReference type="ARBA" id="ARBA00022603"/>
    </source>
</evidence>
<keyword evidence="14" id="KW-1185">Reference proteome</keyword>
<evidence type="ECO:0000256" key="6">
    <source>
        <dbReference type="ARBA" id="ARBA00022691"/>
    </source>
</evidence>
<feature type="domain" description="DOT1" evidence="12">
    <location>
        <begin position="1"/>
        <end position="229"/>
    </location>
</feature>
<dbReference type="AlphaFoldDB" id="A0A1E3PZX8"/>
<organism evidence="13 14">
    <name type="scientific">Lipomyces starkeyi NRRL Y-11557</name>
    <dbReference type="NCBI Taxonomy" id="675824"/>
    <lineage>
        <taxon>Eukaryota</taxon>
        <taxon>Fungi</taxon>
        <taxon>Dikarya</taxon>
        <taxon>Ascomycota</taxon>
        <taxon>Saccharomycotina</taxon>
        <taxon>Lipomycetes</taxon>
        <taxon>Lipomycetales</taxon>
        <taxon>Lipomycetaceae</taxon>
        <taxon>Lipomyces</taxon>
    </lineage>
</organism>
<dbReference type="GO" id="GO:0006281">
    <property type="term" value="P:DNA repair"/>
    <property type="evidence" value="ECO:0007669"/>
    <property type="project" value="TreeGrafter"/>
</dbReference>
<keyword evidence="5 11" id="KW-0808">Transferase</keyword>
<comment type="function">
    <text evidence="11">Histone methyltransferase that specifically trimethylates histone H3 to form H3K79me3. This methylation is required for telomere silencing and for the pachytene checkpoint during the meiotic cell cycle by allowing the recruitment of RAD9 to double strand breaks. Nucleosomes are preferred as substrate compared to free histone.</text>
</comment>
<dbReference type="GO" id="GO:0000077">
    <property type="term" value="P:DNA damage checkpoint signaling"/>
    <property type="evidence" value="ECO:0007669"/>
    <property type="project" value="TreeGrafter"/>
</dbReference>
<comment type="similarity">
    <text evidence="11">Belongs to the class I-like SAM-binding methyltransferase superfamily. DOT1 family.</text>
</comment>
<keyword evidence="4 11" id="KW-0489">Methyltransferase</keyword>
<evidence type="ECO:0000256" key="11">
    <source>
        <dbReference type="RuleBase" id="RU271113"/>
    </source>
</evidence>
<evidence type="ECO:0000313" key="13">
    <source>
        <dbReference type="EMBL" id="ODQ70347.1"/>
    </source>
</evidence>
<comment type="catalytic activity">
    <reaction evidence="10 11">
        <text>L-lysyl(79)-[histone H3] + 3 S-adenosyl-L-methionine = N(6),N(6),N(6)-trimethyl-L-lysyl(79)-[histone H3] + 3 S-adenosyl-L-homocysteine + 3 H(+)</text>
        <dbReference type="Rhea" id="RHEA:60328"/>
        <dbReference type="Rhea" id="RHEA-COMP:15549"/>
        <dbReference type="Rhea" id="RHEA-COMP:15552"/>
        <dbReference type="ChEBI" id="CHEBI:15378"/>
        <dbReference type="ChEBI" id="CHEBI:29969"/>
        <dbReference type="ChEBI" id="CHEBI:57856"/>
        <dbReference type="ChEBI" id="CHEBI:59789"/>
        <dbReference type="ChEBI" id="CHEBI:61961"/>
        <dbReference type="EC" id="2.1.1.360"/>
    </reaction>
</comment>
<dbReference type="GO" id="GO:0140956">
    <property type="term" value="F:histone H3K79 trimethyltransferase activity"/>
    <property type="evidence" value="ECO:0007669"/>
    <property type="project" value="UniProtKB-EC"/>
</dbReference>
<name>A0A1E3PZX8_LIPST</name>
<dbReference type="PANTHER" id="PTHR21451">
    <property type="entry name" value="HISTONE H3 METHYLTRANSFERASE"/>
    <property type="match status" value="1"/>
</dbReference>
<dbReference type="InterPro" id="IPR025789">
    <property type="entry name" value="DOT1_dom"/>
</dbReference>
<evidence type="ECO:0000313" key="14">
    <source>
        <dbReference type="Proteomes" id="UP000094385"/>
    </source>
</evidence>
<dbReference type="CDD" id="cd02440">
    <property type="entry name" value="AdoMet_MTases"/>
    <property type="match status" value="1"/>
</dbReference>
<dbReference type="STRING" id="675824.A0A1E3PZX8"/>
<evidence type="ECO:0000256" key="7">
    <source>
        <dbReference type="ARBA" id="ARBA00022853"/>
    </source>
</evidence>